<keyword evidence="1" id="KW-0812">Transmembrane</keyword>
<sequence>MLIRPTLFRSWIAKAGSTPLINYGEITIRLIPAIAMVYVAPETKLPLFFQLFGGIMIVTSLVLYVTPRKAHHQLSLGFAEKLKPVYLQCIAPLAFVIGMGLIYFLF</sequence>
<proteinExistence type="predicted"/>
<dbReference type="AlphaFoldDB" id="A0A4Q1KHT2"/>
<dbReference type="OrthoDB" id="1442037at2"/>
<evidence type="ECO:0000256" key="1">
    <source>
        <dbReference type="SAM" id="Phobius"/>
    </source>
</evidence>
<protein>
    <submittedName>
        <fullName evidence="2">Uncharacterized protein</fullName>
    </submittedName>
</protein>
<evidence type="ECO:0000313" key="3">
    <source>
        <dbReference type="Proteomes" id="UP000289734"/>
    </source>
</evidence>
<dbReference type="Proteomes" id="UP000289734">
    <property type="component" value="Unassembled WGS sequence"/>
</dbReference>
<keyword evidence="3" id="KW-1185">Reference proteome</keyword>
<keyword evidence="1" id="KW-0472">Membrane</keyword>
<accession>A0A4Q1KHT2</accession>
<name>A0A4Q1KHT2_9FLAO</name>
<reference evidence="3" key="1">
    <citation type="submission" date="2019-01" db="EMBL/GenBank/DDBJ databases">
        <title>Cytophagaceae bacterium strain CAR-16.</title>
        <authorList>
            <person name="Chen W.-M."/>
        </authorList>
    </citation>
    <scope>NUCLEOTIDE SEQUENCE [LARGE SCALE GENOMIC DNA]</scope>
    <source>
        <strain evidence="3">ICH-30</strain>
    </source>
</reference>
<evidence type="ECO:0000313" key="2">
    <source>
        <dbReference type="EMBL" id="RXR29147.1"/>
    </source>
</evidence>
<organism evidence="2 3">
    <name type="scientific">Flavobacterium piscinae</name>
    <dbReference type="NCBI Taxonomy" id="2506424"/>
    <lineage>
        <taxon>Bacteria</taxon>
        <taxon>Pseudomonadati</taxon>
        <taxon>Bacteroidota</taxon>
        <taxon>Flavobacteriia</taxon>
        <taxon>Flavobacteriales</taxon>
        <taxon>Flavobacteriaceae</taxon>
        <taxon>Flavobacterium</taxon>
    </lineage>
</organism>
<gene>
    <name evidence="2" type="ORF">EQG68_13215</name>
</gene>
<keyword evidence="1" id="KW-1133">Transmembrane helix</keyword>
<comment type="caution">
    <text evidence="2">The sequence shown here is derived from an EMBL/GenBank/DDBJ whole genome shotgun (WGS) entry which is preliminary data.</text>
</comment>
<dbReference type="EMBL" id="SBKQ01000015">
    <property type="protein sequence ID" value="RXR29147.1"/>
    <property type="molecule type" value="Genomic_DNA"/>
</dbReference>
<feature type="transmembrane region" description="Helical" evidence="1">
    <location>
        <begin position="47"/>
        <end position="65"/>
    </location>
</feature>
<feature type="transmembrane region" description="Helical" evidence="1">
    <location>
        <begin position="85"/>
        <end position="105"/>
    </location>
</feature>